<organism evidence="2 3">
    <name type="scientific">Polarella glacialis</name>
    <name type="common">Dinoflagellate</name>
    <dbReference type="NCBI Taxonomy" id="89957"/>
    <lineage>
        <taxon>Eukaryota</taxon>
        <taxon>Sar</taxon>
        <taxon>Alveolata</taxon>
        <taxon>Dinophyceae</taxon>
        <taxon>Suessiales</taxon>
        <taxon>Suessiaceae</taxon>
        <taxon>Polarella</taxon>
    </lineage>
</organism>
<sequence>MLLFLLLLLFTAQLRQFVCTVVRSGGAAREVETCFPEHSENDTFFLVAQLRHMSLSYMLPVGTIMHASIVAPSGTKTSAGSST</sequence>
<reference evidence="2" key="1">
    <citation type="submission" date="2021-02" db="EMBL/GenBank/DDBJ databases">
        <authorList>
            <person name="Dougan E. K."/>
            <person name="Rhodes N."/>
            <person name="Thang M."/>
            <person name="Chan C."/>
        </authorList>
    </citation>
    <scope>NUCLEOTIDE SEQUENCE</scope>
</reference>
<name>A0A813KS06_POLGL</name>
<dbReference type="AlphaFoldDB" id="A0A813KS06"/>
<feature type="signal peptide" evidence="1">
    <location>
        <begin position="1"/>
        <end position="16"/>
    </location>
</feature>
<gene>
    <name evidence="2" type="ORF">PGLA2088_LOCUS35934</name>
</gene>
<protein>
    <recommendedName>
        <fullName evidence="4">Secreted protein</fullName>
    </recommendedName>
</protein>
<feature type="non-terminal residue" evidence="2">
    <location>
        <position position="1"/>
    </location>
</feature>
<feature type="non-terminal residue" evidence="2">
    <location>
        <position position="83"/>
    </location>
</feature>
<dbReference type="EMBL" id="CAJNNW010031985">
    <property type="protein sequence ID" value="CAE8710411.1"/>
    <property type="molecule type" value="Genomic_DNA"/>
</dbReference>
<proteinExistence type="predicted"/>
<feature type="chain" id="PRO_5033028398" description="Secreted protein" evidence="1">
    <location>
        <begin position="17"/>
        <end position="83"/>
    </location>
</feature>
<accession>A0A813KS06</accession>
<keyword evidence="1" id="KW-0732">Signal</keyword>
<evidence type="ECO:0000256" key="1">
    <source>
        <dbReference type="SAM" id="SignalP"/>
    </source>
</evidence>
<comment type="caution">
    <text evidence="2">The sequence shown here is derived from an EMBL/GenBank/DDBJ whole genome shotgun (WGS) entry which is preliminary data.</text>
</comment>
<dbReference type="Proteomes" id="UP000626109">
    <property type="component" value="Unassembled WGS sequence"/>
</dbReference>
<evidence type="ECO:0000313" key="2">
    <source>
        <dbReference type="EMBL" id="CAE8710411.1"/>
    </source>
</evidence>
<evidence type="ECO:0000313" key="3">
    <source>
        <dbReference type="Proteomes" id="UP000626109"/>
    </source>
</evidence>
<evidence type="ECO:0008006" key="4">
    <source>
        <dbReference type="Google" id="ProtNLM"/>
    </source>
</evidence>